<evidence type="ECO:0000256" key="1">
    <source>
        <dbReference type="SAM" id="MobiDB-lite"/>
    </source>
</evidence>
<dbReference type="Proteomes" id="UP000789508">
    <property type="component" value="Unassembled WGS sequence"/>
</dbReference>
<gene>
    <name evidence="2" type="ORF">ALEPTO_LOCUS11343</name>
</gene>
<comment type="caution">
    <text evidence="2">The sequence shown here is derived from an EMBL/GenBank/DDBJ whole genome shotgun (WGS) entry which is preliminary data.</text>
</comment>
<proteinExistence type="predicted"/>
<sequence length="122" mass="14108">DRSGNSKRAQSHGLPSRSPAFEPLGSNVNKSTSPFMNIPLKIDFNLSQNCGCLKTWENAVFELHDILIDNLTQMCGENSPWIIELMYLFINKFQIFEKDRNIRKDILDKLNKDKTVKEKYKS</sequence>
<organism evidence="2 3">
    <name type="scientific">Ambispora leptoticha</name>
    <dbReference type="NCBI Taxonomy" id="144679"/>
    <lineage>
        <taxon>Eukaryota</taxon>
        <taxon>Fungi</taxon>
        <taxon>Fungi incertae sedis</taxon>
        <taxon>Mucoromycota</taxon>
        <taxon>Glomeromycotina</taxon>
        <taxon>Glomeromycetes</taxon>
        <taxon>Archaeosporales</taxon>
        <taxon>Ambisporaceae</taxon>
        <taxon>Ambispora</taxon>
    </lineage>
</organism>
<accession>A0A9N9EZQ1</accession>
<evidence type="ECO:0000313" key="2">
    <source>
        <dbReference type="EMBL" id="CAG8694849.1"/>
    </source>
</evidence>
<reference evidence="2" key="1">
    <citation type="submission" date="2021-06" db="EMBL/GenBank/DDBJ databases">
        <authorList>
            <person name="Kallberg Y."/>
            <person name="Tangrot J."/>
            <person name="Rosling A."/>
        </authorList>
    </citation>
    <scope>NUCLEOTIDE SEQUENCE</scope>
    <source>
        <strain evidence="2">FL130A</strain>
    </source>
</reference>
<dbReference type="AlphaFoldDB" id="A0A9N9EZQ1"/>
<evidence type="ECO:0000313" key="3">
    <source>
        <dbReference type="Proteomes" id="UP000789508"/>
    </source>
</evidence>
<protein>
    <submittedName>
        <fullName evidence="2">12857_t:CDS:1</fullName>
    </submittedName>
</protein>
<keyword evidence="3" id="KW-1185">Reference proteome</keyword>
<feature type="region of interest" description="Disordered" evidence="1">
    <location>
        <begin position="1"/>
        <end position="27"/>
    </location>
</feature>
<name>A0A9N9EZQ1_9GLOM</name>
<dbReference type="EMBL" id="CAJVPS010017734">
    <property type="protein sequence ID" value="CAG8694849.1"/>
    <property type="molecule type" value="Genomic_DNA"/>
</dbReference>
<feature type="non-terminal residue" evidence="2">
    <location>
        <position position="122"/>
    </location>
</feature>